<accession>A0A7E4ULE4</accession>
<evidence type="ECO:0000313" key="2">
    <source>
        <dbReference type="Proteomes" id="UP000492821"/>
    </source>
</evidence>
<evidence type="ECO:0000313" key="3">
    <source>
        <dbReference type="WBParaSite" id="Pan_g10126.t1"/>
    </source>
</evidence>
<dbReference type="AlphaFoldDB" id="A0A7E4ULE4"/>
<name>A0A7E4ULE4_PANRE</name>
<sequence length="79" mass="8791">MMKWAKDCREAPPNVRYTLRVRSSVKQNAVPASLRVSCPREAIAERLTQPKAMELTGRGESEGRCIDINGEGNETNMGK</sequence>
<proteinExistence type="predicted"/>
<keyword evidence="2" id="KW-1185">Reference proteome</keyword>
<dbReference type="WBParaSite" id="Pan_g10126.t1">
    <property type="protein sequence ID" value="Pan_g10126.t1"/>
    <property type="gene ID" value="Pan_g10126"/>
</dbReference>
<reference evidence="2" key="1">
    <citation type="journal article" date="2013" name="Genetics">
        <title>The draft genome and transcriptome of Panagrellus redivivus are shaped by the harsh demands of a free-living lifestyle.</title>
        <authorList>
            <person name="Srinivasan J."/>
            <person name="Dillman A.R."/>
            <person name="Macchietto M.G."/>
            <person name="Heikkinen L."/>
            <person name="Lakso M."/>
            <person name="Fracchia K.M."/>
            <person name="Antoshechkin I."/>
            <person name="Mortazavi A."/>
            <person name="Wong G."/>
            <person name="Sternberg P.W."/>
        </authorList>
    </citation>
    <scope>NUCLEOTIDE SEQUENCE [LARGE SCALE GENOMIC DNA]</scope>
    <source>
        <strain evidence="2">MT8872</strain>
    </source>
</reference>
<dbReference type="Proteomes" id="UP000492821">
    <property type="component" value="Unassembled WGS sequence"/>
</dbReference>
<reference evidence="3" key="2">
    <citation type="submission" date="2020-10" db="UniProtKB">
        <authorList>
            <consortium name="WormBaseParasite"/>
        </authorList>
    </citation>
    <scope>IDENTIFICATION</scope>
</reference>
<protein>
    <submittedName>
        <fullName evidence="3">Fibronectin type-III domain-containing protein</fullName>
    </submittedName>
</protein>
<organism evidence="2 3">
    <name type="scientific">Panagrellus redivivus</name>
    <name type="common">Microworm</name>
    <dbReference type="NCBI Taxonomy" id="6233"/>
    <lineage>
        <taxon>Eukaryota</taxon>
        <taxon>Metazoa</taxon>
        <taxon>Ecdysozoa</taxon>
        <taxon>Nematoda</taxon>
        <taxon>Chromadorea</taxon>
        <taxon>Rhabditida</taxon>
        <taxon>Tylenchina</taxon>
        <taxon>Panagrolaimomorpha</taxon>
        <taxon>Panagrolaimoidea</taxon>
        <taxon>Panagrolaimidae</taxon>
        <taxon>Panagrellus</taxon>
    </lineage>
</organism>
<evidence type="ECO:0000256" key="1">
    <source>
        <dbReference type="SAM" id="MobiDB-lite"/>
    </source>
</evidence>
<feature type="region of interest" description="Disordered" evidence="1">
    <location>
        <begin position="56"/>
        <end position="79"/>
    </location>
</feature>